<dbReference type="Gene3D" id="3.30.420.10">
    <property type="entry name" value="Ribonuclease H-like superfamily/Ribonuclease H"/>
    <property type="match status" value="1"/>
</dbReference>
<dbReference type="EMBL" id="NEVH01006721">
    <property type="protein sequence ID" value="PNF37173.1"/>
    <property type="molecule type" value="Genomic_DNA"/>
</dbReference>
<protein>
    <recommendedName>
        <fullName evidence="3">Tc1-like transposase DDE domain-containing protein</fullName>
    </recommendedName>
</protein>
<name>A0A2J7R8L9_9NEOP</name>
<evidence type="ECO:0000313" key="1">
    <source>
        <dbReference type="EMBL" id="PNF37173.1"/>
    </source>
</evidence>
<organism evidence="1 2">
    <name type="scientific">Cryptotermes secundus</name>
    <dbReference type="NCBI Taxonomy" id="105785"/>
    <lineage>
        <taxon>Eukaryota</taxon>
        <taxon>Metazoa</taxon>
        <taxon>Ecdysozoa</taxon>
        <taxon>Arthropoda</taxon>
        <taxon>Hexapoda</taxon>
        <taxon>Insecta</taxon>
        <taxon>Pterygota</taxon>
        <taxon>Neoptera</taxon>
        <taxon>Polyneoptera</taxon>
        <taxon>Dictyoptera</taxon>
        <taxon>Blattodea</taxon>
        <taxon>Blattoidea</taxon>
        <taxon>Termitoidae</taxon>
        <taxon>Kalotermitidae</taxon>
        <taxon>Cryptotermitinae</taxon>
        <taxon>Cryptotermes</taxon>
    </lineage>
</organism>
<dbReference type="Proteomes" id="UP000235965">
    <property type="component" value="Unassembled WGS sequence"/>
</dbReference>
<dbReference type="AlphaFoldDB" id="A0A2J7R8L9"/>
<sequence length="101" mass="11514">MSRPSHCSICQEAFTFGEHQGSIRSRMSGNSEKHGGCSVVVVVFSWSHYYLRGGITAREYMDRLGNQVHLMIQMLFPKNDTVFQDNSMPIHTAVTVQSWFE</sequence>
<reference evidence="1 2" key="1">
    <citation type="submission" date="2017-12" db="EMBL/GenBank/DDBJ databases">
        <title>Hemimetabolous genomes reveal molecular basis of termite eusociality.</title>
        <authorList>
            <person name="Harrison M.C."/>
            <person name="Jongepier E."/>
            <person name="Robertson H.M."/>
            <person name="Arning N."/>
            <person name="Bitard-Feildel T."/>
            <person name="Chao H."/>
            <person name="Childers C.P."/>
            <person name="Dinh H."/>
            <person name="Doddapaneni H."/>
            <person name="Dugan S."/>
            <person name="Gowin J."/>
            <person name="Greiner C."/>
            <person name="Han Y."/>
            <person name="Hu H."/>
            <person name="Hughes D.S.T."/>
            <person name="Huylmans A.-K."/>
            <person name="Kemena C."/>
            <person name="Kremer L.P.M."/>
            <person name="Lee S.L."/>
            <person name="Lopez-Ezquerra A."/>
            <person name="Mallet L."/>
            <person name="Monroy-Kuhn J.M."/>
            <person name="Moser A."/>
            <person name="Murali S.C."/>
            <person name="Muzny D.M."/>
            <person name="Otani S."/>
            <person name="Piulachs M.-D."/>
            <person name="Poelchau M."/>
            <person name="Qu J."/>
            <person name="Schaub F."/>
            <person name="Wada-Katsumata A."/>
            <person name="Worley K.C."/>
            <person name="Xie Q."/>
            <person name="Ylla G."/>
            <person name="Poulsen M."/>
            <person name="Gibbs R.A."/>
            <person name="Schal C."/>
            <person name="Richards S."/>
            <person name="Belles X."/>
            <person name="Korb J."/>
            <person name="Bornberg-Bauer E."/>
        </authorList>
    </citation>
    <scope>NUCLEOTIDE SEQUENCE [LARGE SCALE GENOMIC DNA]</scope>
    <source>
        <tissue evidence="1">Whole body</tissue>
    </source>
</reference>
<evidence type="ECO:0000313" key="2">
    <source>
        <dbReference type="Proteomes" id="UP000235965"/>
    </source>
</evidence>
<comment type="caution">
    <text evidence="1">The sequence shown here is derived from an EMBL/GenBank/DDBJ whole genome shotgun (WGS) entry which is preliminary data.</text>
</comment>
<keyword evidence="2" id="KW-1185">Reference proteome</keyword>
<dbReference type="InParanoid" id="A0A2J7R8L9"/>
<proteinExistence type="predicted"/>
<gene>
    <name evidence="1" type="ORF">B7P43_G00464</name>
</gene>
<dbReference type="InterPro" id="IPR036397">
    <property type="entry name" value="RNaseH_sf"/>
</dbReference>
<evidence type="ECO:0008006" key="3">
    <source>
        <dbReference type="Google" id="ProtNLM"/>
    </source>
</evidence>
<accession>A0A2J7R8L9</accession>
<dbReference type="GO" id="GO:0003676">
    <property type="term" value="F:nucleic acid binding"/>
    <property type="evidence" value="ECO:0007669"/>
    <property type="project" value="InterPro"/>
</dbReference>